<dbReference type="InterPro" id="IPR050950">
    <property type="entry name" value="HTH-type_LysR_regulators"/>
</dbReference>
<keyword evidence="3" id="KW-0238">DNA-binding</keyword>
<evidence type="ECO:0000256" key="1">
    <source>
        <dbReference type="ARBA" id="ARBA00009437"/>
    </source>
</evidence>
<dbReference type="PRINTS" id="PR00039">
    <property type="entry name" value="HTHLYSR"/>
</dbReference>
<feature type="compositionally biased region" description="Basic residues" evidence="5">
    <location>
        <begin position="297"/>
        <end position="312"/>
    </location>
</feature>
<comment type="similarity">
    <text evidence="1">Belongs to the LysR transcriptional regulatory family.</text>
</comment>
<dbReference type="PROSITE" id="PS50931">
    <property type="entry name" value="HTH_LYSR"/>
    <property type="match status" value="1"/>
</dbReference>
<dbReference type="InterPro" id="IPR036388">
    <property type="entry name" value="WH-like_DNA-bd_sf"/>
</dbReference>
<dbReference type="Pfam" id="PF03466">
    <property type="entry name" value="LysR_substrate"/>
    <property type="match status" value="1"/>
</dbReference>
<dbReference type="InterPro" id="IPR005119">
    <property type="entry name" value="LysR_subst-bd"/>
</dbReference>
<evidence type="ECO:0000256" key="2">
    <source>
        <dbReference type="ARBA" id="ARBA00023015"/>
    </source>
</evidence>
<evidence type="ECO:0000256" key="5">
    <source>
        <dbReference type="SAM" id="MobiDB-lite"/>
    </source>
</evidence>
<accession>A0ABS8KT17</accession>
<dbReference type="SUPFAM" id="SSF46785">
    <property type="entry name" value="Winged helix' DNA-binding domain"/>
    <property type="match status" value="1"/>
</dbReference>
<proteinExistence type="inferred from homology"/>
<dbReference type="SUPFAM" id="SSF53850">
    <property type="entry name" value="Periplasmic binding protein-like II"/>
    <property type="match status" value="1"/>
</dbReference>
<evidence type="ECO:0000256" key="3">
    <source>
        <dbReference type="ARBA" id="ARBA00023125"/>
    </source>
</evidence>
<keyword evidence="4" id="KW-0804">Transcription</keyword>
<dbReference type="InterPro" id="IPR000847">
    <property type="entry name" value="LysR_HTH_N"/>
</dbReference>
<evidence type="ECO:0000313" key="8">
    <source>
        <dbReference type="Proteomes" id="UP001198862"/>
    </source>
</evidence>
<dbReference type="EMBL" id="JAJISD010000003">
    <property type="protein sequence ID" value="MCC8429220.1"/>
    <property type="molecule type" value="Genomic_DNA"/>
</dbReference>
<organism evidence="7 8">
    <name type="scientific">Reyranella aquatilis</name>
    <dbReference type="NCBI Taxonomy" id="2035356"/>
    <lineage>
        <taxon>Bacteria</taxon>
        <taxon>Pseudomonadati</taxon>
        <taxon>Pseudomonadota</taxon>
        <taxon>Alphaproteobacteria</taxon>
        <taxon>Hyphomicrobiales</taxon>
        <taxon>Reyranellaceae</taxon>
        <taxon>Reyranella</taxon>
    </lineage>
</organism>
<dbReference type="Gene3D" id="3.40.190.10">
    <property type="entry name" value="Periplasmic binding protein-like II"/>
    <property type="match status" value="2"/>
</dbReference>
<dbReference type="Proteomes" id="UP001198862">
    <property type="component" value="Unassembled WGS sequence"/>
</dbReference>
<evidence type="ECO:0000256" key="4">
    <source>
        <dbReference type="ARBA" id="ARBA00023163"/>
    </source>
</evidence>
<dbReference type="Gene3D" id="1.10.10.10">
    <property type="entry name" value="Winged helix-like DNA-binding domain superfamily/Winged helix DNA-binding domain"/>
    <property type="match status" value="1"/>
</dbReference>
<evidence type="ECO:0000259" key="6">
    <source>
        <dbReference type="PROSITE" id="PS50931"/>
    </source>
</evidence>
<dbReference type="PANTHER" id="PTHR30419">
    <property type="entry name" value="HTH-TYPE TRANSCRIPTIONAL REGULATOR YBHD"/>
    <property type="match status" value="1"/>
</dbReference>
<keyword evidence="8" id="KW-1185">Reference proteome</keyword>
<gene>
    <name evidence="7" type="ORF">LJ725_09590</name>
</gene>
<evidence type="ECO:0000313" key="7">
    <source>
        <dbReference type="EMBL" id="MCC8429220.1"/>
    </source>
</evidence>
<dbReference type="Pfam" id="PF00126">
    <property type="entry name" value="HTH_1"/>
    <property type="match status" value="1"/>
</dbReference>
<dbReference type="CDD" id="cd08427">
    <property type="entry name" value="PBP2_LTTR_like_2"/>
    <property type="match status" value="1"/>
</dbReference>
<feature type="region of interest" description="Disordered" evidence="5">
    <location>
        <begin position="284"/>
        <end position="312"/>
    </location>
</feature>
<keyword evidence="2" id="KW-0805">Transcription regulation</keyword>
<feature type="domain" description="HTH lysR-type" evidence="6">
    <location>
        <begin position="1"/>
        <end position="58"/>
    </location>
</feature>
<dbReference type="InterPro" id="IPR036390">
    <property type="entry name" value="WH_DNA-bd_sf"/>
</dbReference>
<comment type="caution">
    <text evidence="7">The sequence shown here is derived from an EMBL/GenBank/DDBJ whole genome shotgun (WGS) entry which is preliminary data.</text>
</comment>
<reference evidence="7 8" key="1">
    <citation type="submission" date="2021-11" db="EMBL/GenBank/DDBJ databases">
        <authorList>
            <person name="Lee D.-H."/>
            <person name="Kim S.-B."/>
        </authorList>
    </citation>
    <scope>NUCLEOTIDE SEQUENCE [LARGE SCALE GENOMIC DNA]</scope>
    <source>
        <strain evidence="7 8">KCTC 52223</strain>
    </source>
</reference>
<protein>
    <submittedName>
        <fullName evidence="7">LysR family transcriptional regulator</fullName>
    </submittedName>
</protein>
<sequence>MSLRALRTLQAIARHGSFAGAGKAVGLTQSAVSLQVKALEEEFGAALFDRSRRLPVLTEAGRIVVARSAEVLALYDDIAAALGDERSLAGRLRVGAVQTALAGVLPDALVALNRAHPRVRVSVSVGLSAEMAEKVAAGELDAALTTEPVRPYPAGLVWTPLYRDRFWLFAPPGQARRSARDLLAELPFIRFDSKAWAGRVIDRELRRMRVEVHEEMVLDSQDIILRMVEKGLGVAVLAVSDEIFAGLKLTCLPFGEPQLIRNIVLLERQDRRGGRLAVALAEAVKSAKATASPPVRKQPKAAPRPRPRRSSP</sequence>
<name>A0ABS8KT17_9HYPH</name>
<dbReference type="RefSeq" id="WP_230550428.1">
    <property type="nucleotide sequence ID" value="NZ_JAJISD010000003.1"/>
</dbReference>